<protein>
    <submittedName>
        <fullName evidence="2">Uncharacterized protein</fullName>
    </submittedName>
</protein>
<evidence type="ECO:0000256" key="1">
    <source>
        <dbReference type="SAM" id="MobiDB-lite"/>
    </source>
</evidence>
<feature type="compositionally biased region" description="Polar residues" evidence="1">
    <location>
        <begin position="88"/>
        <end position="110"/>
    </location>
</feature>
<dbReference type="AlphaFoldDB" id="A0A3M7T3L5"/>
<reference evidence="2 3" key="1">
    <citation type="journal article" date="2018" name="Sci. Rep.">
        <title>Genomic signatures of local adaptation to the degree of environmental predictability in rotifers.</title>
        <authorList>
            <person name="Franch-Gras L."/>
            <person name="Hahn C."/>
            <person name="Garcia-Roger E.M."/>
            <person name="Carmona M.J."/>
            <person name="Serra M."/>
            <person name="Gomez A."/>
        </authorList>
    </citation>
    <scope>NUCLEOTIDE SEQUENCE [LARGE SCALE GENOMIC DNA]</scope>
    <source>
        <strain evidence="2">HYR1</strain>
    </source>
</reference>
<feature type="region of interest" description="Disordered" evidence="1">
    <location>
        <begin position="85"/>
        <end position="110"/>
    </location>
</feature>
<gene>
    <name evidence="2" type="ORF">BpHYR1_037902</name>
</gene>
<accession>A0A3M7T3L5</accession>
<comment type="caution">
    <text evidence="2">The sequence shown here is derived from an EMBL/GenBank/DDBJ whole genome shotgun (WGS) entry which is preliminary data.</text>
</comment>
<evidence type="ECO:0000313" key="2">
    <source>
        <dbReference type="EMBL" id="RNA42624.1"/>
    </source>
</evidence>
<name>A0A3M7T3L5_BRAPC</name>
<keyword evidence="3" id="KW-1185">Reference proteome</keyword>
<proteinExistence type="predicted"/>
<evidence type="ECO:0000313" key="3">
    <source>
        <dbReference type="Proteomes" id="UP000276133"/>
    </source>
</evidence>
<sequence length="110" mass="13092">MQDKIFKIDKDFKKFWSFYKIKEDVTLDDVPDYLLDGEDVVTEIIDKANLFNKFFTNLKSESLFNDDDCSQFIFKQFKDQSERVNQKEMASSMNASEPKTLMRTSYQVKQ</sequence>
<dbReference type="Proteomes" id="UP000276133">
    <property type="component" value="Unassembled WGS sequence"/>
</dbReference>
<organism evidence="2 3">
    <name type="scientific">Brachionus plicatilis</name>
    <name type="common">Marine rotifer</name>
    <name type="synonym">Brachionus muelleri</name>
    <dbReference type="NCBI Taxonomy" id="10195"/>
    <lineage>
        <taxon>Eukaryota</taxon>
        <taxon>Metazoa</taxon>
        <taxon>Spiralia</taxon>
        <taxon>Gnathifera</taxon>
        <taxon>Rotifera</taxon>
        <taxon>Eurotatoria</taxon>
        <taxon>Monogononta</taxon>
        <taxon>Pseudotrocha</taxon>
        <taxon>Ploima</taxon>
        <taxon>Brachionidae</taxon>
        <taxon>Brachionus</taxon>
    </lineage>
</organism>
<dbReference type="EMBL" id="REGN01000342">
    <property type="protein sequence ID" value="RNA42624.1"/>
    <property type="molecule type" value="Genomic_DNA"/>
</dbReference>